<keyword evidence="1" id="KW-0472">Membrane</keyword>
<keyword evidence="1" id="KW-1133">Transmembrane helix</keyword>
<dbReference type="AlphaFoldDB" id="A0A7D6ZJW4"/>
<reference evidence="2 3" key="1">
    <citation type="submission" date="2020-07" db="EMBL/GenBank/DDBJ databases">
        <title>Electron transfer.</title>
        <authorList>
            <person name="Huang L."/>
            <person name="Liu X."/>
            <person name="Zhou S."/>
        </authorList>
    </citation>
    <scope>NUCLEOTIDE SEQUENCE [LARGE SCALE GENOMIC DNA]</scope>
    <source>
        <strain evidence="2 3">Lx1</strain>
    </source>
</reference>
<evidence type="ECO:0000256" key="1">
    <source>
        <dbReference type="SAM" id="Phobius"/>
    </source>
</evidence>
<keyword evidence="1" id="KW-0812">Transmembrane</keyword>
<organism evidence="2 3">
    <name type="scientific">Clostridium intestinale</name>
    <dbReference type="NCBI Taxonomy" id="36845"/>
    <lineage>
        <taxon>Bacteria</taxon>
        <taxon>Bacillati</taxon>
        <taxon>Bacillota</taxon>
        <taxon>Clostridia</taxon>
        <taxon>Eubacteriales</taxon>
        <taxon>Clostridiaceae</taxon>
        <taxon>Clostridium</taxon>
    </lineage>
</organism>
<protein>
    <submittedName>
        <fullName evidence="2">Uncharacterized protein</fullName>
    </submittedName>
</protein>
<feature type="transmembrane region" description="Helical" evidence="1">
    <location>
        <begin position="49"/>
        <end position="71"/>
    </location>
</feature>
<dbReference type="RefSeq" id="WP_181603416.1">
    <property type="nucleotide sequence ID" value="NZ_CP059378.1"/>
</dbReference>
<dbReference type="KEGG" id="cint:HZF06_10135"/>
<evidence type="ECO:0000313" key="3">
    <source>
        <dbReference type="Proteomes" id="UP000512286"/>
    </source>
</evidence>
<sequence>MNIKKEKPLIFFGVVMIFIILSVVIPILLNEFILYGNSKIGTADSWLSFWGTWLGAIFGGFITIIGIYFTLESSNKQFEQSLKEQRESYESDRDLNLMPHIKAVIVYNKYADPENVIIFTNTKINGDEYTAINLELKNIGLGSATNLEVFVENQLGECQYYENIKHKIDLGVNEIVIIQLSFYGDKIDTYSIKIKYNDLIGKNIYIQEGKLINRNNGFNLVIESTIKEKNSKEF</sequence>
<dbReference type="Proteomes" id="UP000512286">
    <property type="component" value="Chromosome"/>
</dbReference>
<accession>A0A7D6ZJW4</accession>
<proteinExistence type="predicted"/>
<evidence type="ECO:0000313" key="2">
    <source>
        <dbReference type="EMBL" id="QLY81919.1"/>
    </source>
</evidence>
<gene>
    <name evidence="2" type="ORF">HZF06_10135</name>
</gene>
<feature type="transmembrane region" description="Helical" evidence="1">
    <location>
        <begin position="9"/>
        <end position="29"/>
    </location>
</feature>
<dbReference type="EMBL" id="CP059378">
    <property type="protein sequence ID" value="QLY81919.1"/>
    <property type="molecule type" value="Genomic_DNA"/>
</dbReference>
<name>A0A7D6ZJW4_9CLOT</name>